<dbReference type="GO" id="GO:0008934">
    <property type="term" value="F:inositol monophosphate 1-phosphatase activity"/>
    <property type="evidence" value="ECO:0007669"/>
    <property type="project" value="InterPro"/>
</dbReference>
<dbReference type="GO" id="GO:0046872">
    <property type="term" value="F:metal ion binding"/>
    <property type="evidence" value="ECO:0007669"/>
    <property type="project" value="UniProtKB-KW"/>
</dbReference>
<name>A0A937USV4_9ACTN</name>
<dbReference type="Gene3D" id="3.30.540.10">
    <property type="entry name" value="Fructose-1,6-Bisphosphatase, subunit A, domain 1"/>
    <property type="match status" value="1"/>
</dbReference>
<dbReference type="PANTHER" id="PTHR20854">
    <property type="entry name" value="INOSITOL MONOPHOSPHATASE"/>
    <property type="match status" value="1"/>
</dbReference>
<feature type="binding site" evidence="5">
    <location>
        <position position="84"/>
    </location>
    <ligand>
        <name>Mg(2+)</name>
        <dbReference type="ChEBI" id="CHEBI:18420"/>
        <label>1</label>
        <note>catalytic</note>
    </ligand>
</feature>
<evidence type="ECO:0000256" key="1">
    <source>
        <dbReference type="ARBA" id="ARBA00001033"/>
    </source>
</evidence>
<dbReference type="InterPro" id="IPR020550">
    <property type="entry name" value="Inositol_monophosphatase_CS"/>
</dbReference>
<dbReference type="AlphaFoldDB" id="A0A937USV4"/>
<dbReference type="SUPFAM" id="SSF56655">
    <property type="entry name" value="Carbohydrate phosphatase"/>
    <property type="match status" value="1"/>
</dbReference>
<dbReference type="GO" id="GO:0006020">
    <property type="term" value="P:inositol metabolic process"/>
    <property type="evidence" value="ECO:0007669"/>
    <property type="project" value="TreeGrafter"/>
</dbReference>
<keyword evidence="8" id="KW-1185">Reference proteome</keyword>
<protein>
    <recommendedName>
        <fullName evidence="6">Inositol-1-monophosphatase</fullName>
        <ecNumber evidence="6">3.1.3.25</ecNumber>
    </recommendedName>
</protein>
<sequence>MTTWDPLLEVAREAVDLAAAIVLERRTGRVQAKGDRDYVTEVDLTVERTVRGFLGQRTPHIGFLGEEEGGRSAKGLTWILDPVDGTSNLAREIPLCGISLGLADGDDPVLGVIDLPFLRERYAAAPGTKATLNGKKIETRRPTDLADAVVAIGDYAVGPGAAERNRTRVAFTELLAATVERVRMFGTAAIDLAWLAAGRTDAAVTMSNKPWDMAAGVAIAREAGALVVDADGSHYTLRSTATVAVAPALAPAILDLLRRVDTERS</sequence>
<feature type="binding site" evidence="5">
    <location>
        <position position="81"/>
    </location>
    <ligand>
        <name>Mg(2+)</name>
        <dbReference type="ChEBI" id="CHEBI:18420"/>
        <label>1</label>
        <note>catalytic</note>
    </ligand>
</feature>
<dbReference type="GO" id="GO:0007165">
    <property type="term" value="P:signal transduction"/>
    <property type="evidence" value="ECO:0007669"/>
    <property type="project" value="TreeGrafter"/>
</dbReference>
<dbReference type="EC" id="3.1.3.25" evidence="6"/>
<evidence type="ECO:0000256" key="6">
    <source>
        <dbReference type="RuleBase" id="RU364068"/>
    </source>
</evidence>
<proteinExistence type="inferred from homology"/>
<evidence type="ECO:0000256" key="4">
    <source>
        <dbReference type="ARBA" id="ARBA00022842"/>
    </source>
</evidence>
<dbReference type="Pfam" id="PF00459">
    <property type="entry name" value="Inositol_P"/>
    <property type="match status" value="1"/>
</dbReference>
<comment type="cofactor">
    <cofactor evidence="2 5 6">
        <name>Mg(2+)</name>
        <dbReference type="ChEBI" id="CHEBI:18420"/>
    </cofactor>
</comment>
<accession>A0A937USV4</accession>
<keyword evidence="4 5" id="KW-0460">Magnesium</keyword>
<dbReference type="PROSITE" id="PS00630">
    <property type="entry name" value="IMP_2"/>
    <property type="match status" value="1"/>
</dbReference>
<keyword evidence="6" id="KW-0378">Hydrolase</keyword>
<dbReference type="InterPro" id="IPR033942">
    <property type="entry name" value="IMPase"/>
</dbReference>
<dbReference type="GO" id="GO:0046854">
    <property type="term" value="P:phosphatidylinositol phosphate biosynthetic process"/>
    <property type="evidence" value="ECO:0007669"/>
    <property type="project" value="InterPro"/>
</dbReference>
<feature type="binding site" evidence="5">
    <location>
        <position position="66"/>
    </location>
    <ligand>
        <name>Mg(2+)</name>
        <dbReference type="ChEBI" id="CHEBI:18420"/>
        <label>1</label>
        <note>catalytic</note>
    </ligand>
</feature>
<dbReference type="EMBL" id="JAEACQ010000356">
    <property type="protein sequence ID" value="MBL7632912.1"/>
    <property type="molecule type" value="Genomic_DNA"/>
</dbReference>
<evidence type="ECO:0000256" key="5">
    <source>
        <dbReference type="PIRSR" id="PIRSR600760-2"/>
    </source>
</evidence>
<evidence type="ECO:0000313" key="7">
    <source>
        <dbReference type="EMBL" id="MBL7632912.1"/>
    </source>
</evidence>
<dbReference type="CDD" id="cd01639">
    <property type="entry name" value="IMPase"/>
    <property type="match status" value="1"/>
</dbReference>
<dbReference type="PANTHER" id="PTHR20854:SF4">
    <property type="entry name" value="INOSITOL-1-MONOPHOSPHATASE-RELATED"/>
    <property type="match status" value="1"/>
</dbReference>
<keyword evidence="3 5" id="KW-0479">Metal-binding</keyword>
<organism evidence="7 8">
    <name type="scientific">Frankia nepalensis</name>
    <dbReference type="NCBI Taxonomy" id="1836974"/>
    <lineage>
        <taxon>Bacteria</taxon>
        <taxon>Bacillati</taxon>
        <taxon>Actinomycetota</taxon>
        <taxon>Actinomycetes</taxon>
        <taxon>Frankiales</taxon>
        <taxon>Frankiaceae</taxon>
        <taxon>Frankia</taxon>
    </lineage>
</organism>
<dbReference type="InterPro" id="IPR000760">
    <property type="entry name" value="Inositol_monophosphatase-like"/>
</dbReference>
<comment type="caution">
    <text evidence="7">The sequence shown here is derived from an EMBL/GenBank/DDBJ whole genome shotgun (WGS) entry which is preliminary data.</text>
</comment>
<dbReference type="RefSeq" id="WP_203006108.1">
    <property type="nucleotide sequence ID" value="NZ_JADWYU010000030.1"/>
</dbReference>
<gene>
    <name evidence="7" type="ORF">I7412_38320</name>
</gene>
<feature type="binding site" evidence="5">
    <location>
        <position position="212"/>
    </location>
    <ligand>
        <name>Mg(2+)</name>
        <dbReference type="ChEBI" id="CHEBI:18420"/>
        <label>1</label>
        <note>catalytic</note>
    </ligand>
</feature>
<evidence type="ECO:0000256" key="2">
    <source>
        <dbReference type="ARBA" id="ARBA00001946"/>
    </source>
</evidence>
<evidence type="ECO:0000256" key="3">
    <source>
        <dbReference type="ARBA" id="ARBA00022723"/>
    </source>
</evidence>
<evidence type="ECO:0000313" key="8">
    <source>
        <dbReference type="Proteomes" id="UP000604475"/>
    </source>
</evidence>
<reference evidence="7" key="1">
    <citation type="submission" date="2020-12" db="EMBL/GenBank/DDBJ databases">
        <title>Genomic characterization of non-nitrogen-fixing Frankia strains.</title>
        <authorList>
            <person name="Carlos-Shanley C."/>
            <person name="Guerra T."/>
            <person name="Hahn D."/>
        </authorList>
    </citation>
    <scope>NUCLEOTIDE SEQUENCE</scope>
    <source>
        <strain evidence="7">CN6</strain>
    </source>
</reference>
<dbReference type="PRINTS" id="PR00377">
    <property type="entry name" value="IMPHPHTASES"/>
</dbReference>
<dbReference type="Gene3D" id="3.40.190.80">
    <property type="match status" value="1"/>
</dbReference>
<comment type="similarity">
    <text evidence="6">Belongs to the inositol monophosphatase superfamily.</text>
</comment>
<dbReference type="Proteomes" id="UP000604475">
    <property type="component" value="Unassembled WGS sequence"/>
</dbReference>
<comment type="catalytic activity">
    <reaction evidence="1 6">
        <text>a myo-inositol phosphate + H2O = myo-inositol + phosphate</text>
        <dbReference type="Rhea" id="RHEA:24056"/>
        <dbReference type="ChEBI" id="CHEBI:15377"/>
        <dbReference type="ChEBI" id="CHEBI:17268"/>
        <dbReference type="ChEBI" id="CHEBI:43474"/>
        <dbReference type="ChEBI" id="CHEBI:84139"/>
        <dbReference type="EC" id="3.1.3.25"/>
    </reaction>
</comment>